<dbReference type="Pfam" id="PF12030">
    <property type="entry name" value="DUF3517"/>
    <property type="match status" value="1"/>
</dbReference>
<proteinExistence type="predicted"/>
<feature type="region of interest" description="Disordered" evidence="1">
    <location>
        <begin position="2488"/>
        <end position="2508"/>
    </location>
</feature>
<evidence type="ECO:0000256" key="1">
    <source>
        <dbReference type="SAM" id="MobiDB-lite"/>
    </source>
</evidence>
<feature type="compositionally biased region" description="Polar residues" evidence="1">
    <location>
        <begin position="87"/>
        <end position="109"/>
    </location>
</feature>
<dbReference type="GO" id="GO:0004843">
    <property type="term" value="F:cysteine-type deubiquitinase activity"/>
    <property type="evidence" value="ECO:0007669"/>
    <property type="project" value="InterPro"/>
</dbReference>
<dbReference type="InterPro" id="IPR050164">
    <property type="entry name" value="Peptidase_C19"/>
</dbReference>
<dbReference type="InterPro" id="IPR021905">
    <property type="entry name" value="DUF3517"/>
</dbReference>
<feature type="compositionally biased region" description="Basic and acidic residues" evidence="1">
    <location>
        <begin position="44"/>
        <end position="53"/>
    </location>
</feature>
<feature type="domain" description="USP" evidence="2">
    <location>
        <begin position="1554"/>
        <end position="1879"/>
    </location>
</feature>
<dbReference type="Gene3D" id="3.90.70.10">
    <property type="entry name" value="Cysteine proteinases"/>
    <property type="match status" value="1"/>
</dbReference>
<dbReference type="OrthoDB" id="420187at2759"/>
<dbReference type="PROSITE" id="PS00973">
    <property type="entry name" value="USP_2"/>
    <property type="match status" value="1"/>
</dbReference>
<evidence type="ECO:0000259" key="2">
    <source>
        <dbReference type="PROSITE" id="PS50235"/>
    </source>
</evidence>
<dbReference type="SUPFAM" id="SSF54001">
    <property type="entry name" value="Cysteine proteinases"/>
    <property type="match status" value="1"/>
</dbReference>
<evidence type="ECO:0000313" key="4">
    <source>
        <dbReference type="Proteomes" id="UP000800200"/>
    </source>
</evidence>
<feature type="compositionally biased region" description="Acidic residues" evidence="1">
    <location>
        <begin position="2498"/>
        <end position="2508"/>
    </location>
</feature>
<feature type="region of interest" description="Disordered" evidence="1">
    <location>
        <begin position="87"/>
        <end position="145"/>
    </location>
</feature>
<dbReference type="Proteomes" id="UP000800200">
    <property type="component" value="Unassembled WGS sequence"/>
</dbReference>
<dbReference type="GO" id="GO:0016579">
    <property type="term" value="P:protein deubiquitination"/>
    <property type="evidence" value="ECO:0007669"/>
    <property type="project" value="InterPro"/>
</dbReference>
<accession>A0A6A6EKR6</accession>
<keyword evidence="4" id="KW-1185">Reference proteome</keyword>
<feature type="compositionally biased region" description="Acidic residues" evidence="1">
    <location>
        <begin position="134"/>
        <end position="143"/>
    </location>
</feature>
<dbReference type="EMBL" id="ML994617">
    <property type="protein sequence ID" value="KAF2191532.1"/>
    <property type="molecule type" value="Genomic_DNA"/>
</dbReference>
<feature type="region of interest" description="Disordered" evidence="1">
    <location>
        <begin position="1"/>
        <end position="72"/>
    </location>
</feature>
<evidence type="ECO:0000313" key="3">
    <source>
        <dbReference type="EMBL" id="KAF2191532.1"/>
    </source>
</evidence>
<dbReference type="PANTHER" id="PTHR24006">
    <property type="entry name" value="UBIQUITIN CARBOXYL-TERMINAL HYDROLASE"/>
    <property type="match status" value="1"/>
</dbReference>
<dbReference type="PROSITE" id="PS50235">
    <property type="entry name" value="USP_3"/>
    <property type="match status" value="1"/>
</dbReference>
<reference evidence="3" key="1">
    <citation type="journal article" date="2020" name="Stud. Mycol.">
        <title>101 Dothideomycetes genomes: a test case for predicting lifestyles and emergence of pathogens.</title>
        <authorList>
            <person name="Haridas S."/>
            <person name="Albert R."/>
            <person name="Binder M."/>
            <person name="Bloem J."/>
            <person name="Labutti K."/>
            <person name="Salamov A."/>
            <person name="Andreopoulos B."/>
            <person name="Baker S."/>
            <person name="Barry K."/>
            <person name="Bills G."/>
            <person name="Bluhm B."/>
            <person name="Cannon C."/>
            <person name="Castanera R."/>
            <person name="Culley D."/>
            <person name="Daum C."/>
            <person name="Ezra D."/>
            <person name="Gonzalez J."/>
            <person name="Henrissat B."/>
            <person name="Kuo A."/>
            <person name="Liang C."/>
            <person name="Lipzen A."/>
            <person name="Lutzoni F."/>
            <person name="Magnuson J."/>
            <person name="Mondo S."/>
            <person name="Nolan M."/>
            <person name="Ohm R."/>
            <person name="Pangilinan J."/>
            <person name="Park H.-J."/>
            <person name="Ramirez L."/>
            <person name="Alfaro M."/>
            <person name="Sun H."/>
            <person name="Tritt A."/>
            <person name="Yoshinaga Y."/>
            <person name="Zwiers L.-H."/>
            <person name="Turgeon B."/>
            <person name="Goodwin S."/>
            <person name="Spatafora J."/>
            <person name="Crous P."/>
            <person name="Grigoriev I."/>
        </authorList>
    </citation>
    <scope>NUCLEOTIDE SEQUENCE</scope>
    <source>
        <strain evidence="3">CBS 207.26</strain>
    </source>
</reference>
<name>A0A6A6EKR6_9PEZI</name>
<dbReference type="GO" id="GO:0005634">
    <property type="term" value="C:nucleus"/>
    <property type="evidence" value="ECO:0007669"/>
    <property type="project" value="TreeGrafter"/>
</dbReference>
<protein>
    <recommendedName>
        <fullName evidence="2">USP domain-containing protein</fullName>
    </recommendedName>
</protein>
<dbReference type="Pfam" id="PF00443">
    <property type="entry name" value="UCH"/>
    <property type="match status" value="1"/>
</dbReference>
<organism evidence="3 4">
    <name type="scientific">Zopfia rhizophila CBS 207.26</name>
    <dbReference type="NCBI Taxonomy" id="1314779"/>
    <lineage>
        <taxon>Eukaryota</taxon>
        <taxon>Fungi</taxon>
        <taxon>Dikarya</taxon>
        <taxon>Ascomycota</taxon>
        <taxon>Pezizomycotina</taxon>
        <taxon>Dothideomycetes</taxon>
        <taxon>Dothideomycetes incertae sedis</taxon>
        <taxon>Zopfiaceae</taxon>
        <taxon>Zopfia</taxon>
    </lineage>
</organism>
<dbReference type="PANTHER" id="PTHR24006:SF925">
    <property type="entry name" value="UBIQUITINYL HYDROLASE 1"/>
    <property type="match status" value="1"/>
</dbReference>
<dbReference type="InterPro" id="IPR038765">
    <property type="entry name" value="Papain-like_cys_pep_sf"/>
</dbReference>
<dbReference type="FunFam" id="3.90.70.10:FF:000136">
    <property type="entry name" value="Ubiquitin C-terminal hydrolase, putative"/>
    <property type="match status" value="1"/>
</dbReference>
<dbReference type="InterPro" id="IPR018200">
    <property type="entry name" value="USP_CS"/>
</dbReference>
<dbReference type="InterPro" id="IPR001394">
    <property type="entry name" value="Peptidase_C19_UCH"/>
</dbReference>
<gene>
    <name evidence="3" type="ORF">K469DRAFT_656523</name>
</gene>
<dbReference type="InterPro" id="IPR028889">
    <property type="entry name" value="USP"/>
</dbReference>
<sequence length="2508" mass="285779">MSQQDHDLMESVSADDQAISVPASPLRRDSMEDADSSLTRKRPRLDSGSRDTRSMSTDPAPPADNPTLPSVEPVMTINTRPQLVSLQPADSTENPNAASAAAVSTQEQAPTVVDTTQDQLDDVDDTDSPPVIAVEDDDTEPTMDDYTGSGSGYVQVDHDEEDYFLRFPFTHAQGGNYVNALRAVTNHFQGAQALDGTALPMISQWLDSFPNRPSQWMGYYIDKAYFWEDFAALVNKVLMRRFAFGEAFCDDHQTEDEIFYSFFRSYLRLCARLLHVDAEMISKWSGEGYYGQPVLIHKHLRLLFMILRPEKSPVFNVLAKEYGADTRDIGRRLIQDFIEAPTNGVQHLFRLADAACDKITPVVRNTVAQYATQIFNTLGWSMIDLREIDNIFDRHQFYRNVLLFFRRYNKDLQNPAKISDVGVAKDLVINLSVLLLDLCHWDEQLAADLADEFLGFRDPDSPSTASEDAEANLLSESFQQDSQHFPGLVSNAWKFKLLKKYVLRGRMELRVMSIGTMDNALVEIWRDYNNSDRGTNHPIMQYLADFLLHEKVIDYIISVDSHPQLISRSGNIVGFLVVTHRYSESQTDAIWNTVSNSPDPRVVSATMAMLRSIVGLMDVPELLYLCTKLHDLPIESYTIEILRFLREVSPKIQARLREATTTDPKARPSNVCTRVIQDTSPSRTSTKLTTALHNEASEQFRMISSAVGTEERYQIYEACAKHIANRSDKATGSVRVIFLLCSNPNFDDSRFFRQNLEIARQIIEELCAFIEAEKELGPYPLQHVALLYRLEMLCNLVISAPESIPSDLFEKIWDHLVGKYALNNSLRDLAWARLCEAVRYRPMNEFFKQLISVHVPKLEPLYFTAGLYDFVANITFPITRLKVTNENGDTELLQIPGADLLWPLVLTAPRGTIEDRSARLLASRYIDIARTKGVTFEEVEQAHVALVEQCTKELLTSYNILRRKTSQGTSAESGERMDIVPSEESLRPHELRFTRTLLFEKLLLTNIRTKPEFSRSRRSDSKCEVLEQEIVYGDAIEVKYQAWGGTTNEKQSIFMGTENTLQDLYTRLCHLTGFTKLNIFCNGKKVDVTEIGQQKIVESLGNNIFMLVQKAPGSETVQPVSDNNANCSVFESSVLKHFEELFACMDSDDHISEALFDFLSCFPYRERIADAVITGEASADDIFPPGKIFQAKYAAFALQFKLREQLRRSNLNEIFLANAIHLLDSALLNHALISSSLSGRHELHLAAVLVNILLEFLKERPLQNVSSRYFSNEPLLVDRLLTILSVSLKAEQDSTLVVSNSYATILEASLHSRKVWDAFVDRVDICTLHQALLLTDPRKVLRENIAQSIASVCGGDLPSTSPLTGSETAARFWSIISSILPEAVRYSGQSEQLFEIAEQVFRSHDENNRDEESLRSSLVAWSALLLNYKHDEFVGRDEVDFVVLGFTKLLLCCIPSLKSFKKPLDAGRLMENVFRKFLFVPAVEVEDGAPELPVLESKTRKELYDLMLALAEDRSSYDVLLGLAEGLISDEESMSLKTYSIDRANEIRSPTGYVGLVNPRAICYMNSLLTQLFMNVNFRKFMLQLNVADAGASQRLLSETQKLFAIMQNTFRKAADPRDFAACVKGLNSEPIDINIQMDADEFYNLLFDQWEGQMLSPETKQRFRSFYGGQTVNQIKSKECEHVSERVESFFVVQCDVQGKANLQESLQAFVEGDVMEGDNKYKCESCGGKFVDAVKRTCLKDVPDNLIFHLKRFDFDLVDMRRTKINDLFEFPTYIDVSLYNVDHLSDLSKPRQEDIFELVGVLVHQGTSENGHYYSYIRERPCPSGSPTSWVDFNDRDVDPFDHQTIPYQAFGGWYDEQFQRQQKQYSAYMLFYQRRSAIEKDHREYISSPHCGPPKVAVPPSLAEEISRDNEIFVRDYGLYDPNHSKFIRQILTTLRTVNHGTCSEDHHQETQAIHIVLEHLNQVISRLRNIENFDETIIQLRKTTLSCTTCCHIALKWLATHDYALVGLLLRCPHMKVRSQVRTFLIDNLRFLRDKDPALYGVENVDTDMETGSVGPIEGILVDITRRLKIVSQETWISVRGWDDFYLTLCQLSNMGHIETAVILNEGFLDFCLLILCMHANYQMRMSMPDIWRLVEKKKNCYNRMIELVYTLLSKIDIRLVPLPPGRNDRLERLDRITSKFPLSHAENYYLHYWHDDNNAYAVFDRMIEQFDVSKTEIFYPGEVVKWMLQSENQRTQDYLFYTVSEGVGSLSAPFSDPYVRAAVSYVQGCPEATRALKMIDSVAKSCTQLNQHGGEVHLLFFNAMLTLQNEAVFDEAHPDIFYDQVLLRSRSFAISLLMYDDDNVRKAAARLIEEVFLRSRPDNVASEDSIKLKYNAIRRLVPDMARKIHIEHDNATSRTYMQPMIGACQLLMQILLTLVQSQDPAMEPYKSPSDITILQQYQLEVESRLRNWVQDEGTPISTGGELSALRRGSSITLADFDSEAYEHSDYGSESDEGPDLEP</sequence>
<dbReference type="GO" id="GO:0005829">
    <property type="term" value="C:cytosol"/>
    <property type="evidence" value="ECO:0007669"/>
    <property type="project" value="TreeGrafter"/>
</dbReference>